<feature type="binding site" evidence="10">
    <location>
        <position position="40"/>
    </location>
    <ligand>
        <name>AMP</name>
        <dbReference type="ChEBI" id="CHEBI:456215"/>
    </ligand>
</feature>
<dbReference type="RefSeq" id="WP_011111637.1">
    <property type="nucleotide sequence ID" value="NC_004757.1"/>
</dbReference>
<protein>
    <recommendedName>
        <fullName evidence="5">Universal stress protein</fullName>
    </recommendedName>
</protein>
<comment type="subunit">
    <text evidence="3">Homodimer.</text>
</comment>
<dbReference type="OrthoDB" id="5295044at2"/>
<organism evidence="7 8">
    <name type="scientific">Nitrosomonas europaea (strain ATCC 19718 / CIP 103999 / KCTC 2705 / NBRC 14298)</name>
    <dbReference type="NCBI Taxonomy" id="228410"/>
    <lineage>
        <taxon>Bacteria</taxon>
        <taxon>Pseudomonadati</taxon>
        <taxon>Pseudomonadota</taxon>
        <taxon>Betaproteobacteria</taxon>
        <taxon>Nitrosomonadales</taxon>
        <taxon>Nitrosomonadaceae</taxon>
        <taxon>Nitrosomonas</taxon>
    </lineage>
</organism>
<sequence>MSVYHHILLAVDFSSEDSQVVQKVRNLASQIGARLSLIHVLDNIPMPDTPYGTAIPLDTETTYDAMLDVEKQKLSQIGNTLGIDPAHRWLVWGEPREEIIRIAEQENVDLIVVGSHGRHGLALLLGSTANSVLHYAKCDVLAVRLRDD</sequence>
<dbReference type="HOGENOM" id="CLU_049301_11_3_4"/>
<dbReference type="SMR" id="Q82VN8"/>
<keyword evidence="10" id="KW-0547">Nucleotide-binding</keyword>
<evidence type="ECO:0000313" key="7">
    <source>
        <dbReference type="EMBL" id="CAD84939.1"/>
    </source>
</evidence>
<dbReference type="InterPro" id="IPR014729">
    <property type="entry name" value="Rossmann-like_a/b/a_fold"/>
</dbReference>
<dbReference type="PANTHER" id="PTHR46268:SF23">
    <property type="entry name" value="UNIVERSAL STRESS PROTEIN A-RELATED"/>
    <property type="match status" value="1"/>
</dbReference>
<feature type="binding site" evidence="10">
    <location>
        <position position="10"/>
    </location>
    <ligand>
        <name>AMP</name>
        <dbReference type="ChEBI" id="CHEBI:456215"/>
    </ligand>
</feature>
<dbReference type="PDBsum" id="2PFS"/>
<evidence type="ECO:0000256" key="4">
    <source>
        <dbReference type="ARBA" id="ARBA00022490"/>
    </source>
</evidence>
<dbReference type="eggNOG" id="COG0589">
    <property type="taxonomic scope" value="Bacteria"/>
</dbReference>
<dbReference type="PhylomeDB" id="Q82VN8"/>
<evidence type="ECO:0007829" key="10">
    <source>
        <dbReference type="PDB" id="3TNJ"/>
    </source>
</evidence>
<evidence type="ECO:0000256" key="5">
    <source>
        <dbReference type="PIRNR" id="PIRNR006276"/>
    </source>
</evidence>
<dbReference type="GeneID" id="87104219"/>
<reference evidence="9 10" key="2">
    <citation type="journal article" date="2013" name="Evol. Appl.">
        <title>Structural and functional insight into the universal stress protein family.</title>
        <authorList>
            <person name="Tkaczuk K.L."/>
            <person name="A Shumilin I."/>
            <person name="Chruszcz M."/>
            <person name="Evdokimova E."/>
            <person name="Savchenko A."/>
            <person name="Minor W."/>
        </authorList>
    </citation>
    <scope>X-RAY CRYSTALLOGRAPHY (2.00 ANGSTROMS) IN COMPLEX WITH AMP</scope>
</reference>
<dbReference type="InterPro" id="IPR006015">
    <property type="entry name" value="Universal_stress_UspA"/>
</dbReference>
<reference evidence="7 8" key="1">
    <citation type="journal article" date="2003" name="J. Bacteriol.">
        <title>Complete genome sequence of the ammonia-oxidizing bacterium and obligate chemolithoautotroph Nitrosomonas europaea.</title>
        <authorList>
            <person name="Chain P."/>
            <person name="Lamerdin J."/>
            <person name="Larimer F."/>
            <person name="Regala W."/>
            <person name="Land M."/>
            <person name="Hauser L."/>
            <person name="Hooper A."/>
            <person name="Klotz M."/>
            <person name="Norton J."/>
            <person name="Sayavedra-Soto L."/>
            <person name="Arciero D."/>
            <person name="Hommes N."/>
            <person name="Whittaker M."/>
            <person name="Arp D."/>
        </authorList>
    </citation>
    <scope>NUCLEOTIDE SEQUENCE [LARGE SCALE GENOMIC DNA]</scope>
    <source>
        <strain evidence="8">ATCC 19718 / CIP 103999 / KCTC 2705 / NBRC 14298</strain>
    </source>
</reference>
<feature type="binding site" evidence="10">
    <location>
        <position position="128"/>
    </location>
    <ligand>
        <name>AMP</name>
        <dbReference type="ChEBI" id="CHEBI:456215"/>
    </ligand>
</feature>
<dbReference type="PDBsum" id="3TNJ"/>
<accession>Q82VN8</accession>
<dbReference type="PDB" id="2PFS">
    <property type="method" value="X-ray"/>
    <property type="resolution" value="2.25 A"/>
    <property type="chains" value="A=1-148"/>
</dbReference>
<dbReference type="PIRSF" id="PIRSF006276">
    <property type="entry name" value="UspA"/>
    <property type="match status" value="1"/>
</dbReference>
<keyword evidence="8" id="KW-1185">Reference proteome</keyword>
<dbReference type="PDB" id="3TNJ">
    <property type="method" value="X-ray"/>
    <property type="resolution" value="2.00 A"/>
    <property type="chains" value="A=1-148"/>
</dbReference>
<dbReference type="PRINTS" id="PR01438">
    <property type="entry name" value="UNVRSLSTRESS"/>
</dbReference>
<keyword evidence="4 5" id="KW-0963">Cytoplasm</keyword>
<dbReference type="AlphaFoldDB" id="Q82VN8"/>
<dbReference type="Proteomes" id="UP000001416">
    <property type="component" value="Chromosome"/>
</dbReference>
<feature type="binding site" evidence="10">
    <location>
        <position position="114"/>
    </location>
    <ligand>
        <name>AMP</name>
        <dbReference type="ChEBI" id="CHEBI:456215"/>
    </ligand>
</feature>
<keyword evidence="9 10" id="KW-0002">3D-structure</keyword>
<dbReference type="CDD" id="cd23657">
    <property type="entry name" value="USP-A-like"/>
    <property type="match status" value="1"/>
</dbReference>
<dbReference type="STRING" id="228410.NE1028"/>
<comment type="subcellular location">
    <subcellularLocation>
        <location evidence="1 5">Cytoplasm</location>
    </subcellularLocation>
</comment>
<dbReference type="InterPro" id="IPR006016">
    <property type="entry name" value="UspA"/>
</dbReference>
<dbReference type="GO" id="GO:0000166">
    <property type="term" value="F:nucleotide binding"/>
    <property type="evidence" value="ECO:0007669"/>
    <property type="project" value="UniProtKB-KW"/>
</dbReference>
<evidence type="ECO:0000256" key="3">
    <source>
        <dbReference type="ARBA" id="ARBA00011738"/>
    </source>
</evidence>
<dbReference type="SUPFAM" id="SSF52402">
    <property type="entry name" value="Adenine nucleotide alpha hydrolases-like"/>
    <property type="match status" value="1"/>
</dbReference>
<dbReference type="KEGG" id="neu:NE1028"/>
<dbReference type="PANTHER" id="PTHR46268">
    <property type="entry name" value="STRESS RESPONSE PROTEIN NHAX"/>
    <property type="match status" value="1"/>
</dbReference>
<dbReference type="Pfam" id="PF00582">
    <property type="entry name" value="Usp"/>
    <property type="match status" value="1"/>
</dbReference>
<feature type="domain" description="UspA" evidence="6">
    <location>
        <begin position="4"/>
        <end position="144"/>
    </location>
</feature>
<dbReference type="EMBL" id="AL954747">
    <property type="protein sequence ID" value="CAD84939.1"/>
    <property type="molecule type" value="Genomic_DNA"/>
</dbReference>
<dbReference type="GO" id="GO:0005737">
    <property type="term" value="C:cytoplasm"/>
    <property type="evidence" value="ECO:0007669"/>
    <property type="project" value="UniProtKB-SubCell"/>
</dbReference>
<evidence type="ECO:0000259" key="6">
    <source>
        <dbReference type="Pfam" id="PF00582"/>
    </source>
</evidence>
<evidence type="ECO:0000256" key="1">
    <source>
        <dbReference type="ARBA" id="ARBA00004496"/>
    </source>
</evidence>
<proteinExistence type="evidence at protein level"/>
<evidence type="ECO:0000313" key="8">
    <source>
        <dbReference type="Proteomes" id="UP000001416"/>
    </source>
</evidence>
<evidence type="ECO:0007829" key="9">
    <source>
        <dbReference type="PDB" id="2PFS"/>
    </source>
</evidence>
<gene>
    <name evidence="7" type="ordered locus">NE1028</name>
</gene>
<dbReference type="Gene3D" id="3.40.50.620">
    <property type="entry name" value="HUPs"/>
    <property type="match status" value="1"/>
</dbReference>
<feature type="binding site" evidence="10">
    <location>
        <position position="42"/>
    </location>
    <ligand>
        <name>AMP</name>
        <dbReference type="ChEBI" id="CHEBI:456215"/>
    </ligand>
</feature>
<name>Q82VN8_NITEU</name>
<dbReference type="EvolutionaryTrace" id="Q82VN8"/>
<comment type="similarity">
    <text evidence="2 5">Belongs to the universal stress protein A family.</text>
</comment>
<evidence type="ECO:0000256" key="2">
    <source>
        <dbReference type="ARBA" id="ARBA00008791"/>
    </source>
</evidence>